<dbReference type="Proteomes" id="UP001218629">
    <property type="component" value="Chromosome"/>
</dbReference>
<keyword evidence="2" id="KW-0547">Nucleotide-binding</keyword>
<organism evidence="2 3">
    <name type="scientific">Streptomyces yunnanensis</name>
    <dbReference type="NCBI Taxonomy" id="156453"/>
    <lineage>
        <taxon>Bacteria</taxon>
        <taxon>Bacillati</taxon>
        <taxon>Actinomycetota</taxon>
        <taxon>Actinomycetes</taxon>
        <taxon>Kitasatosporales</taxon>
        <taxon>Streptomycetaceae</taxon>
        <taxon>Streptomyces</taxon>
    </lineage>
</organism>
<keyword evidence="2" id="KW-0067">ATP-binding</keyword>
<reference evidence="2 3" key="1">
    <citation type="submission" date="2022-03" db="EMBL/GenBank/DDBJ databases">
        <title>Streptomyces yunnanensis P86,complete genome.</title>
        <authorList>
            <person name="Chen S."/>
            <person name="Zhang Q."/>
        </authorList>
    </citation>
    <scope>NUCLEOTIDE SEQUENCE [LARGE SCALE GENOMIC DNA]</scope>
    <source>
        <strain evidence="2 3">P86</strain>
    </source>
</reference>
<proteinExistence type="predicted"/>
<feature type="region of interest" description="Disordered" evidence="1">
    <location>
        <begin position="578"/>
        <end position="610"/>
    </location>
</feature>
<sequence length="785" mass="81114">MNASDDAAGTAARYAPHPYVGGRTTALRALAAWRMRWPGAPRVVVLTGSPGSGSSRLVAGFLMLCDPDYRKQLPLDDLDPATVPPDLPAPAVPSPRGLTAAQVLWLLADHLGLAAGRTADVFSELAAREEPLTVVVPDVNLAGPVRAANEPVRLVREVLVPLAATPTVHLLADVPRELAAELAGALPRGQVQVIDLDAPEWADPEGLVLHAETALTPEAGAPDLPFTTDPDARRALAEALARRADGSRLTVHLAVRSLFTHPEGFDPADEAQLPRTVGDVLDLHARRLGADPLTLRQMLAPLAFAEGDGLPVQLWHPLANAVAGRDMGRVIADGMLLAAPFVEPVTLPADGGDEGADADEGAMDGVAAGHPEASGDEHTSGAPKTSGDAPRTLIRLTHPGLAAELRAGTADPRDAQTKIAMALLEAVPQQDWSQADPYVRDYLAAHTLEAGLLPQLLTDPGLFTHADPTRLRTAVEAVPLDQLGAPARTYLRTAPLLTRSEAPLDMRAALLETAFVEDGLLPYAEALHGLGLDLPWRTLWSLPLPGVASVTAGFLPAQEGTDPAAPGGTRRPVAALLVPAGTPGSRPLPTADAQEPTATATTTTTTTTTDTAADTAAAEPAAPPSDAAPAPATAPTALLLHDLLRPVPVDADPARVLRPSEQEQAAAPYGFSCGADYLRVWARASGEVVTALISDSPFRDADLTPDGILLVATERGVTARQILAPAPAAAPAPTPDAEPTDATDAAHATGATEAAIPAQAAAPTTVPSTDAAAHGRTRGPEGDHS</sequence>
<evidence type="ECO:0000313" key="2">
    <source>
        <dbReference type="EMBL" id="WEB40097.1"/>
    </source>
</evidence>
<keyword evidence="3" id="KW-1185">Reference proteome</keyword>
<evidence type="ECO:0000313" key="3">
    <source>
        <dbReference type="Proteomes" id="UP001218629"/>
    </source>
</evidence>
<name>A0ABY8A8S8_9ACTN</name>
<feature type="compositionally biased region" description="Low complexity" evidence="1">
    <location>
        <begin position="737"/>
        <end position="765"/>
    </location>
</feature>
<feature type="region of interest" description="Disordered" evidence="1">
    <location>
        <begin position="348"/>
        <end position="391"/>
    </location>
</feature>
<dbReference type="GO" id="GO:0005524">
    <property type="term" value="F:ATP binding"/>
    <property type="evidence" value="ECO:0007669"/>
    <property type="project" value="UniProtKB-KW"/>
</dbReference>
<feature type="compositionally biased region" description="Low complexity" evidence="1">
    <location>
        <begin position="589"/>
        <end position="610"/>
    </location>
</feature>
<accession>A0ABY8A8S8</accession>
<protein>
    <submittedName>
        <fullName evidence="2">ATP-binding protein</fullName>
    </submittedName>
</protein>
<evidence type="ECO:0000256" key="1">
    <source>
        <dbReference type="SAM" id="MobiDB-lite"/>
    </source>
</evidence>
<dbReference type="EMBL" id="CP095749">
    <property type="protein sequence ID" value="WEB40097.1"/>
    <property type="molecule type" value="Genomic_DNA"/>
</dbReference>
<dbReference type="SUPFAM" id="SSF52540">
    <property type="entry name" value="P-loop containing nucleoside triphosphate hydrolases"/>
    <property type="match status" value="1"/>
</dbReference>
<dbReference type="InterPro" id="IPR027417">
    <property type="entry name" value="P-loop_NTPase"/>
</dbReference>
<feature type="region of interest" description="Disordered" evidence="1">
    <location>
        <begin position="726"/>
        <end position="785"/>
    </location>
</feature>
<dbReference type="RefSeq" id="WP_275307553.1">
    <property type="nucleotide sequence ID" value="NZ_CP095749.1"/>
</dbReference>
<gene>
    <name evidence="2" type="ORF">MOV08_12960</name>
</gene>
<feature type="compositionally biased region" description="Acidic residues" evidence="1">
    <location>
        <begin position="351"/>
        <end position="362"/>
    </location>
</feature>